<feature type="transmembrane region" description="Helical" evidence="1">
    <location>
        <begin position="12"/>
        <end position="32"/>
    </location>
</feature>
<dbReference type="Proteomes" id="UP001164761">
    <property type="component" value="Chromosome"/>
</dbReference>
<feature type="transmembrane region" description="Helical" evidence="1">
    <location>
        <begin position="67"/>
        <end position="91"/>
    </location>
</feature>
<keyword evidence="1" id="KW-1133">Transmembrane helix</keyword>
<keyword evidence="1" id="KW-0812">Transmembrane</keyword>
<sequence length="111" mass="12834">MRTIVQRVTISVTVIVFSVWLVSAAFTSAYGVRYLWAKSMLKNASVTTQPIYDGLREASIFHIQHDWAIPAILSSLLLMAALSLNVFVFNWRSNRVRKYMRFKSAVHRLWN</sequence>
<proteinExistence type="predicted"/>
<organism evidence="2 3">
    <name type="scientific">Alicyclobacillus fastidiosus</name>
    <dbReference type="NCBI Taxonomy" id="392011"/>
    <lineage>
        <taxon>Bacteria</taxon>
        <taxon>Bacillati</taxon>
        <taxon>Bacillota</taxon>
        <taxon>Bacilli</taxon>
        <taxon>Bacillales</taxon>
        <taxon>Alicyclobacillaceae</taxon>
        <taxon>Alicyclobacillus</taxon>
    </lineage>
</organism>
<name>A0ABY6ZKL7_9BACL</name>
<reference evidence="2" key="1">
    <citation type="submission" date="2022-08" db="EMBL/GenBank/DDBJ databases">
        <title>Alicyclobacillus fastidiosus DSM 17978, complete genome.</title>
        <authorList>
            <person name="Wang Q."/>
            <person name="Cai R."/>
            <person name="Wang Z."/>
        </authorList>
    </citation>
    <scope>NUCLEOTIDE SEQUENCE</scope>
    <source>
        <strain evidence="2">DSM 17978</strain>
    </source>
</reference>
<accession>A0ABY6ZKL7</accession>
<evidence type="ECO:0000256" key="1">
    <source>
        <dbReference type="SAM" id="Phobius"/>
    </source>
</evidence>
<evidence type="ECO:0000313" key="3">
    <source>
        <dbReference type="Proteomes" id="UP001164761"/>
    </source>
</evidence>
<evidence type="ECO:0000313" key="2">
    <source>
        <dbReference type="EMBL" id="WAH43483.1"/>
    </source>
</evidence>
<keyword evidence="3" id="KW-1185">Reference proteome</keyword>
<evidence type="ECO:0008006" key="4">
    <source>
        <dbReference type="Google" id="ProtNLM"/>
    </source>
</evidence>
<dbReference type="EMBL" id="CP104067">
    <property type="protein sequence ID" value="WAH43483.1"/>
    <property type="molecule type" value="Genomic_DNA"/>
</dbReference>
<gene>
    <name evidence="2" type="ORF">NZD89_08915</name>
</gene>
<protein>
    <recommendedName>
        <fullName evidence="4">DUF4306 domain-containing protein</fullName>
    </recommendedName>
</protein>
<keyword evidence="1" id="KW-0472">Membrane</keyword>
<dbReference type="RefSeq" id="WP_268007366.1">
    <property type="nucleotide sequence ID" value="NZ_BSUT01000001.1"/>
</dbReference>